<sequence>MAKALNYFDVADVQKLLGISSSKAYKIIRELNDELKEKGYIVVMGRVPKRYFREKFYCDVEEIQEQLVGR</sequence>
<proteinExistence type="predicted"/>
<dbReference type="EMBL" id="FOWD01000057">
    <property type="protein sequence ID" value="SFO65519.1"/>
    <property type="molecule type" value="Genomic_DNA"/>
</dbReference>
<dbReference type="STRING" id="1527.SAMN04489757_15719"/>
<evidence type="ECO:0000313" key="1">
    <source>
        <dbReference type="EMBL" id="SFO65519.1"/>
    </source>
</evidence>
<dbReference type="Proteomes" id="UP000198806">
    <property type="component" value="Unassembled WGS sequence"/>
</dbReference>
<organism evidence="1 2">
    <name type="scientific">Anaerocolumna aminovalerica</name>
    <dbReference type="NCBI Taxonomy" id="1527"/>
    <lineage>
        <taxon>Bacteria</taxon>
        <taxon>Bacillati</taxon>
        <taxon>Bacillota</taxon>
        <taxon>Clostridia</taxon>
        <taxon>Lachnospirales</taxon>
        <taxon>Lachnospiraceae</taxon>
        <taxon>Anaerocolumna</taxon>
    </lineage>
</organism>
<gene>
    <name evidence="1" type="ORF">SAMN04489757_15719</name>
</gene>
<name>A0A1I5IYN0_9FIRM</name>
<evidence type="ECO:0008006" key="3">
    <source>
        <dbReference type="Google" id="ProtNLM"/>
    </source>
</evidence>
<accession>A0A1I5IYN0</accession>
<reference evidence="1 2" key="1">
    <citation type="submission" date="2016-10" db="EMBL/GenBank/DDBJ databases">
        <authorList>
            <person name="de Groot N.N."/>
        </authorList>
    </citation>
    <scope>NUCLEOTIDE SEQUENCE [LARGE SCALE GENOMIC DNA]</scope>
    <source>
        <strain evidence="1 2">DSM 1283</strain>
    </source>
</reference>
<keyword evidence="2" id="KW-1185">Reference proteome</keyword>
<dbReference type="AlphaFoldDB" id="A0A1I5IYN0"/>
<evidence type="ECO:0000313" key="2">
    <source>
        <dbReference type="Proteomes" id="UP000198806"/>
    </source>
</evidence>
<dbReference type="OrthoDB" id="3174733at2"/>
<protein>
    <recommendedName>
        <fullName evidence="3">ICEBs1 excisionase</fullName>
    </recommendedName>
</protein>
<dbReference type="RefSeq" id="WP_091689073.1">
    <property type="nucleotide sequence ID" value="NZ_BAABFM010000011.1"/>
</dbReference>